<dbReference type="GO" id="GO:0032259">
    <property type="term" value="P:methylation"/>
    <property type="evidence" value="ECO:0007669"/>
    <property type="project" value="UniProtKB-KW"/>
</dbReference>
<dbReference type="GO" id="GO:0016274">
    <property type="term" value="F:protein-arginine N-methyltransferase activity"/>
    <property type="evidence" value="ECO:0007669"/>
    <property type="project" value="InterPro"/>
</dbReference>
<dbReference type="InterPro" id="IPR029063">
    <property type="entry name" value="SAM-dependent_MTases_sf"/>
</dbReference>
<dbReference type="Gramene" id="RZC63810">
    <property type="protein sequence ID" value="RZC63810"/>
    <property type="gene ID" value="C5167_025547"/>
</dbReference>
<keyword evidence="1 6" id="KW-0489">Methyltransferase</keyword>
<feature type="compositionally biased region" description="Basic residues" evidence="7">
    <location>
        <begin position="33"/>
        <end position="42"/>
    </location>
</feature>
<evidence type="ECO:0000256" key="3">
    <source>
        <dbReference type="ARBA" id="ARBA00022691"/>
    </source>
</evidence>
<dbReference type="EMBL" id="CM010719">
    <property type="protein sequence ID" value="RZC63810.1"/>
    <property type="molecule type" value="Genomic_DNA"/>
</dbReference>
<proteinExistence type="predicted"/>
<evidence type="ECO:0000256" key="4">
    <source>
        <dbReference type="ARBA" id="ARBA00022737"/>
    </source>
</evidence>
<evidence type="ECO:0000256" key="1">
    <source>
        <dbReference type="ARBA" id="ARBA00022603"/>
    </source>
</evidence>
<dbReference type="FunFam" id="3.40.50.150:FF:000070">
    <property type="entry name" value="Protein arginine N-methyltransferase 7"/>
    <property type="match status" value="1"/>
</dbReference>
<accession>A0A4Y7JUU6</accession>
<dbReference type="PROSITE" id="PS51678">
    <property type="entry name" value="SAM_MT_PRMT"/>
    <property type="match status" value="2"/>
</dbReference>
<evidence type="ECO:0000256" key="6">
    <source>
        <dbReference type="PROSITE-ProRule" id="PRU01015"/>
    </source>
</evidence>
<feature type="domain" description="Protein arginine N-methyltransferase" evidence="8">
    <location>
        <begin position="297"/>
        <end position="403"/>
    </location>
</feature>
<gene>
    <name evidence="9" type="ORF">C5167_025547</name>
</gene>
<feature type="domain" description="Protein arginine N-methyltransferase" evidence="8">
    <location>
        <begin position="694"/>
        <end position="773"/>
    </location>
</feature>
<dbReference type="PANTHER" id="PTHR11006">
    <property type="entry name" value="PROTEIN ARGININE N-METHYLTRANSFERASE"/>
    <property type="match status" value="1"/>
</dbReference>
<dbReference type="Proteomes" id="UP000316621">
    <property type="component" value="Chromosome 5"/>
</dbReference>
<organism evidence="9 10">
    <name type="scientific">Papaver somniferum</name>
    <name type="common">Opium poppy</name>
    <dbReference type="NCBI Taxonomy" id="3469"/>
    <lineage>
        <taxon>Eukaryota</taxon>
        <taxon>Viridiplantae</taxon>
        <taxon>Streptophyta</taxon>
        <taxon>Embryophyta</taxon>
        <taxon>Tracheophyta</taxon>
        <taxon>Spermatophyta</taxon>
        <taxon>Magnoliopsida</taxon>
        <taxon>Ranunculales</taxon>
        <taxon>Papaveraceae</taxon>
        <taxon>Papaveroideae</taxon>
        <taxon>Papaver</taxon>
    </lineage>
</organism>
<keyword evidence="10" id="KW-1185">Reference proteome</keyword>
<dbReference type="STRING" id="3469.A0A4Y7JUU6"/>
<dbReference type="FunFam" id="3.40.50.150:FF:000167">
    <property type="entry name" value="Protein arginine N-methyltransferase"/>
    <property type="match status" value="1"/>
</dbReference>
<evidence type="ECO:0000259" key="8">
    <source>
        <dbReference type="Pfam" id="PF22528"/>
    </source>
</evidence>
<evidence type="ECO:0000256" key="7">
    <source>
        <dbReference type="SAM" id="MobiDB-lite"/>
    </source>
</evidence>
<dbReference type="InterPro" id="IPR055135">
    <property type="entry name" value="PRMT_dom"/>
</dbReference>
<dbReference type="FunFam" id="2.70.160.11:FF:000013">
    <property type="entry name" value="Protein arginine N-methyltransferase 1.6"/>
    <property type="match status" value="1"/>
</dbReference>
<name>A0A4Y7JUU6_PAPSO</name>
<dbReference type="Pfam" id="PF22528">
    <property type="entry name" value="PRMT_C"/>
    <property type="match status" value="2"/>
</dbReference>
<reference evidence="9 10" key="1">
    <citation type="journal article" date="2018" name="Science">
        <title>The opium poppy genome and morphinan production.</title>
        <authorList>
            <person name="Guo L."/>
            <person name="Winzer T."/>
            <person name="Yang X."/>
            <person name="Li Y."/>
            <person name="Ning Z."/>
            <person name="He Z."/>
            <person name="Teodor R."/>
            <person name="Lu Y."/>
            <person name="Bowser T.A."/>
            <person name="Graham I.A."/>
            <person name="Ye K."/>
        </authorList>
    </citation>
    <scope>NUCLEOTIDE SEQUENCE [LARGE SCALE GENOMIC DNA]</scope>
    <source>
        <strain evidence="10">cv. HN1</strain>
        <tissue evidence="9">Leaves</tissue>
    </source>
</reference>
<dbReference type="FunFam" id="2.70.160.11:FF:000017">
    <property type="entry name" value="Protein arginine N-methyltransferase 1.6"/>
    <property type="match status" value="1"/>
</dbReference>
<keyword evidence="2 6" id="KW-0808">Transferase</keyword>
<evidence type="ECO:0000313" key="9">
    <source>
        <dbReference type="EMBL" id="RZC63810.1"/>
    </source>
</evidence>
<sequence length="805" mass="91026">METGSMTNLISRATNHYFPLRHHFPLISSSSFRPKKSPKRFITRTMSSSTKSSNQQQQCIFQLKIDPLTGNSEWIVVSEEEVKDEVFLSSTSYLDMLNDSPRNQAYRAAIDKTVTKPCHVLDIGAGTGLLSMMAARAMNSSCAASVDDTVGMVSACESYLPMIKLLRKVLHLNGMDNKICIVPKRSDEVKVGDCIARRADVLVSEILDSELLGEGLIPTLQHAHDELLVQNPRTVPHRAITYGQLVECEFLWKMHDLHNCEVKVSDGTHLAPVGLETIVGVKQRQYAMHCNSISNDIRLLSEPFKIFEFDFGKRPDSHGVTELCVNATSDGRVHALISWWVLQLDREGTIFYSTAPKWINSPFKDKELQIFRPSWCDHWKQCVWFFPGTGVSLIKDEQVHIEAAHDETSVSYSFKHHDYKANPGNCDADSKDCQLTFSPERIAIYGDRNWRSSILTTVKDAVRTLFRCVIIFHYIFYLHQSCFKLYPYYILVELLLICQIRTATSFQLQGKDCSLCVVADDSIFLTILIASVSTNSQVISMFPGIQEKGFRYLQAVAGANCFSMDRVKVIGKKRCLTMDDTNQKKVDILVGEPFYYGNEGMLPWQNLRFWKERTMLDPVLSKDVLIMPCKGILKACAMSLPDLWRSRCTLKNIEGFEHSVVNTSLGACGDMSASKEGPCLPYFIWQCGEIKELSEVFTVLEFDFLKPISSCFGRKRVEFSKTGICHGFVLWIDWVLDRENSVVLSTGPDHRYWKQGVKLLSKPIAVGNLESCSDTNAHGDRRGWVEFEASFDASSGELSMSHSFQ</sequence>
<dbReference type="SUPFAM" id="SSF53335">
    <property type="entry name" value="S-adenosyl-L-methionine-dependent methyltransferases"/>
    <property type="match status" value="2"/>
</dbReference>
<dbReference type="InterPro" id="IPR025799">
    <property type="entry name" value="Arg_MeTrfase"/>
</dbReference>
<evidence type="ECO:0000256" key="5">
    <source>
        <dbReference type="ARBA" id="ARBA00054608"/>
    </source>
</evidence>
<dbReference type="AlphaFoldDB" id="A0A4Y7JUU6"/>
<comment type="function">
    <text evidence="5">Arginine methyltransferase that can both catalyze the formation of omega-N monomethylarginine (MMA) and symmetrical dimethylarginine (sDMA).</text>
</comment>
<dbReference type="PANTHER" id="PTHR11006:SF4">
    <property type="entry name" value="PROTEIN ARGININE N-METHYLTRANSFERASE 7"/>
    <property type="match status" value="1"/>
</dbReference>
<dbReference type="OMA" id="CHHDEYS"/>
<dbReference type="Gene3D" id="3.40.50.150">
    <property type="entry name" value="Vaccinia Virus protein VP39"/>
    <property type="match status" value="2"/>
</dbReference>
<keyword evidence="4" id="KW-0677">Repeat</keyword>
<evidence type="ECO:0000256" key="2">
    <source>
        <dbReference type="ARBA" id="ARBA00022679"/>
    </source>
</evidence>
<keyword evidence="3 6" id="KW-0949">S-adenosyl-L-methionine</keyword>
<dbReference type="GO" id="GO:0042054">
    <property type="term" value="F:histone methyltransferase activity"/>
    <property type="evidence" value="ECO:0007669"/>
    <property type="project" value="TreeGrafter"/>
</dbReference>
<dbReference type="Gene3D" id="2.70.160.11">
    <property type="entry name" value="Hnrnp arginine n-methyltransferase1"/>
    <property type="match status" value="2"/>
</dbReference>
<feature type="region of interest" description="Disordered" evidence="7">
    <location>
        <begin position="29"/>
        <end position="50"/>
    </location>
</feature>
<protein>
    <recommendedName>
        <fullName evidence="8">Protein arginine N-methyltransferase domain-containing protein</fullName>
    </recommendedName>
</protein>
<evidence type="ECO:0000313" key="10">
    <source>
        <dbReference type="Proteomes" id="UP000316621"/>
    </source>
</evidence>